<keyword evidence="4 5" id="KW-0697">Rotamase</keyword>
<dbReference type="AlphaFoldDB" id="L2F8K3"/>
<reference evidence="8 9" key="1">
    <citation type="journal article" date="2013" name="Genome Announc.">
        <title>Genome Sequence of Moraxella macacae 0408225, a Novel Bacterial Species Isolated from a Cynomolgus Macaque with Epistaxis.</title>
        <authorList>
            <person name="Ladner J.T."/>
            <person name="Whitehouse C.A."/>
            <person name="Koroleva G.I."/>
            <person name="Palacios G.F."/>
        </authorList>
    </citation>
    <scope>NUCLEOTIDE SEQUENCE [LARGE SCALE GENOMIC DNA]</scope>
    <source>
        <strain evidence="8 9">0408225</strain>
    </source>
</reference>
<dbReference type="eggNOG" id="COG0760">
    <property type="taxonomic scope" value="Bacteria"/>
</dbReference>
<evidence type="ECO:0000256" key="4">
    <source>
        <dbReference type="ARBA" id="ARBA00023110"/>
    </source>
</evidence>
<keyword evidence="5 8" id="KW-0413">Isomerase</keyword>
<evidence type="ECO:0000256" key="6">
    <source>
        <dbReference type="SAM" id="MobiDB-lite"/>
    </source>
</evidence>
<organism evidence="8 9">
    <name type="scientific">Moraxella macacae 0408225</name>
    <dbReference type="NCBI Taxonomy" id="1230338"/>
    <lineage>
        <taxon>Bacteria</taxon>
        <taxon>Pseudomonadati</taxon>
        <taxon>Pseudomonadota</taxon>
        <taxon>Gammaproteobacteria</taxon>
        <taxon>Moraxellales</taxon>
        <taxon>Moraxellaceae</taxon>
        <taxon>Moraxella</taxon>
    </lineage>
</organism>
<dbReference type="InterPro" id="IPR050245">
    <property type="entry name" value="PrsA_foldase"/>
</dbReference>
<comment type="catalytic activity">
    <reaction evidence="1">
        <text>[protein]-peptidylproline (omega=180) = [protein]-peptidylproline (omega=0)</text>
        <dbReference type="Rhea" id="RHEA:16237"/>
        <dbReference type="Rhea" id="RHEA-COMP:10747"/>
        <dbReference type="Rhea" id="RHEA-COMP:10748"/>
        <dbReference type="ChEBI" id="CHEBI:83833"/>
        <dbReference type="ChEBI" id="CHEBI:83834"/>
        <dbReference type="EC" id="5.2.1.8"/>
    </reaction>
</comment>
<dbReference type="EC" id="5.2.1.8" evidence="3"/>
<evidence type="ECO:0000256" key="3">
    <source>
        <dbReference type="ARBA" id="ARBA00013194"/>
    </source>
</evidence>
<gene>
    <name evidence="8" type="ORF">MOMA_03205</name>
</gene>
<protein>
    <recommendedName>
        <fullName evidence="3">peptidylprolyl isomerase</fullName>
        <ecNumber evidence="3">5.2.1.8</ecNumber>
    </recommendedName>
</protein>
<dbReference type="PANTHER" id="PTHR47245:SF2">
    <property type="entry name" value="PEPTIDYL-PROLYL CIS-TRANS ISOMERASE HP_0175-RELATED"/>
    <property type="match status" value="1"/>
</dbReference>
<dbReference type="Proteomes" id="UP000023795">
    <property type="component" value="Unassembled WGS sequence"/>
</dbReference>
<dbReference type="InterPro" id="IPR046357">
    <property type="entry name" value="PPIase_dom_sf"/>
</dbReference>
<dbReference type="PATRIC" id="fig|1230338.3.peg.697"/>
<dbReference type="InterPro" id="IPR027304">
    <property type="entry name" value="Trigger_fact/SurA_dom_sf"/>
</dbReference>
<feature type="region of interest" description="Disordered" evidence="6">
    <location>
        <begin position="1"/>
        <end position="28"/>
    </location>
</feature>
<sequence>MRVHSFHPKQNNQAHFNDLKPTKEQSKPANLIATSRETLPKITVNGIAIDPKQIAQETQYHPANSKDDALYLSARALVMRELLRQAVLAESSLGLAAWERDEEQAIGDLLSKNVLPKNPTDTNITQYYQQNRAQFTTPPIITARHILLASPPEEGDERLQLKKQASEIIEKIQNSHNPDADFLFYAQQLSACPSKNDGGNLGVIKKGTTIPEFETAVFALPKGLGVNPIETRYGIHIVDVIDKKEGLALNFAQAKPMIVNHLTQQSFHHSLVDYLFKLSQNAKIEGIELNMHEENVYRG</sequence>
<dbReference type="PANTHER" id="PTHR47245">
    <property type="entry name" value="PEPTIDYLPROLYL ISOMERASE"/>
    <property type="match status" value="1"/>
</dbReference>
<name>L2F8K3_9GAMM</name>
<evidence type="ECO:0000256" key="5">
    <source>
        <dbReference type="PROSITE-ProRule" id="PRU00278"/>
    </source>
</evidence>
<evidence type="ECO:0000313" key="8">
    <source>
        <dbReference type="EMBL" id="ELA09377.1"/>
    </source>
</evidence>
<evidence type="ECO:0000256" key="1">
    <source>
        <dbReference type="ARBA" id="ARBA00000971"/>
    </source>
</evidence>
<evidence type="ECO:0000259" key="7">
    <source>
        <dbReference type="PROSITE" id="PS50198"/>
    </source>
</evidence>
<keyword evidence="9" id="KW-1185">Reference proteome</keyword>
<dbReference type="Pfam" id="PF00639">
    <property type="entry name" value="Rotamase"/>
    <property type="match status" value="1"/>
</dbReference>
<dbReference type="STRING" id="1230338.MOMA_03205"/>
<dbReference type="PROSITE" id="PS50198">
    <property type="entry name" value="PPIC_PPIASE_2"/>
    <property type="match status" value="1"/>
</dbReference>
<evidence type="ECO:0000313" key="9">
    <source>
        <dbReference type="Proteomes" id="UP000023795"/>
    </source>
</evidence>
<dbReference type="EMBL" id="ANIN01000001">
    <property type="protein sequence ID" value="ELA09377.1"/>
    <property type="molecule type" value="Genomic_DNA"/>
</dbReference>
<feature type="compositionally biased region" description="Basic and acidic residues" evidence="6">
    <location>
        <begin position="17"/>
        <end position="26"/>
    </location>
</feature>
<dbReference type="GO" id="GO:0003755">
    <property type="term" value="F:peptidyl-prolyl cis-trans isomerase activity"/>
    <property type="evidence" value="ECO:0007669"/>
    <property type="project" value="UniProtKB-KW"/>
</dbReference>
<dbReference type="SUPFAM" id="SSF109998">
    <property type="entry name" value="Triger factor/SurA peptide-binding domain-like"/>
    <property type="match status" value="1"/>
</dbReference>
<accession>L2F8K3</accession>
<dbReference type="InterPro" id="IPR000297">
    <property type="entry name" value="PPIase_PpiC"/>
</dbReference>
<dbReference type="SUPFAM" id="SSF54534">
    <property type="entry name" value="FKBP-like"/>
    <property type="match status" value="1"/>
</dbReference>
<comment type="caution">
    <text evidence="8">The sequence shown here is derived from an EMBL/GenBank/DDBJ whole genome shotgun (WGS) entry which is preliminary data.</text>
</comment>
<dbReference type="Gene3D" id="3.10.50.40">
    <property type="match status" value="1"/>
</dbReference>
<proteinExistence type="inferred from homology"/>
<evidence type="ECO:0000256" key="2">
    <source>
        <dbReference type="ARBA" id="ARBA00007656"/>
    </source>
</evidence>
<comment type="similarity">
    <text evidence="2">Belongs to the PpiC/parvulin rotamase family.</text>
</comment>
<feature type="domain" description="PpiC" evidence="7">
    <location>
        <begin position="138"/>
        <end position="242"/>
    </location>
</feature>